<dbReference type="SUPFAM" id="SSF52540">
    <property type="entry name" value="P-loop containing nucleoside triphosphate hydrolases"/>
    <property type="match status" value="1"/>
</dbReference>
<reference evidence="8" key="1">
    <citation type="submission" date="2015-07" db="EMBL/GenBank/DDBJ databases">
        <title>Genome sequencing project for genomic taxonomy and phylogenomics of Bacillus-like bacteria.</title>
        <authorList>
            <person name="Liu B."/>
            <person name="Wang J."/>
            <person name="Zhu Y."/>
            <person name="Liu G."/>
            <person name="Chen Q."/>
            <person name="Chen Z."/>
            <person name="Lan J."/>
            <person name="Che J."/>
            <person name="Ge C."/>
            <person name="Shi H."/>
            <person name="Pan Z."/>
            <person name="Liu X."/>
        </authorList>
    </citation>
    <scope>NUCLEOTIDE SEQUENCE [LARGE SCALE GENOMIC DNA]</scope>
    <source>
        <strain evidence="8">FJAT-27997</strain>
    </source>
</reference>
<dbReference type="Pfam" id="PF02492">
    <property type="entry name" value="cobW"/>
    <property type="match status" value="1"/>
</dbReference>
<keyword evidence="2" id="KW-0378">Hydrolase</keyword>
<evidence type="ECO:0000256" key="4">
    <source>
        <dbReference type="ARBA" id="ARBA00034320"/>
    </source>
</evidence>
<dbReference type="InterPro" id="IPR011629">
    <property type="entry name" value="CobW-like_C"/>
</dbReference>
<dbReference type="InterPro" id="IPR027417">
    <property type="entry name" value="P-loop_NTPase"/>
</dbReference>
<dbReference type="GO" id="GO:0005737">
    <property type="term" value="C:cytoplasm"/>
    <property type="evidence" value="ECO:0007669"/>
    <property type="project" value="TreeGrafter"/>
</dbReference>
<protein>
    <submittedName>
        <fullName evidence="7">Cobalamin biosynthesis protein</fullName>
    </submittedName>
</protein>
<dbReference type="SMART" id="SM00833">
    <property type="entry name" value="CobW_C"/>
    <property type="match status" value="1"/>
</dbReference>
<name>A0A0K9GW43_9BACI</name>
<dbReference type="Proteomes" id="UP000037146">
    <property type="component" value="Unassembled WGS sequence"/>
</dbReference>
<dbReference type="AlphaFoldDB" id="A0A0K9GW43"/>
<dbReference type="OrthoDB" id="9808822at2"/>
<feature type="domain" description="CobW C-terminal" evidence="6">
    <location>
        <begin position="219"/>
        <end position="304"/>
    </location>
</feature>
<comment type="catalytic activity">
    <reaction evidence="5">
        <text>GTP + H2O = GDP + phosphate + H(+)</text>
        <dbReference type="Rhea" id="RHEA:19669"/>
        <dbReference type="ChEBI" id="CHEBI:15377"/>
        <dbReference type="ChEBI" id="CHEBI:15378"/>
        <dbReference type="ChEBI" id="CHEBI:37565"/>
        <dbReference type="ChEBI" id="CHEBI:43474"/>
        <dbReference type="ChEBI" id="CHEBI:58189"/>
    </reaction>
    <physiologicalReaction direction="left-to-right" evidence="5">
        <dbReference type="Rhea" id="RHEA:19670"/>
    </physiologicalReaction>
</comment>
<dbReference type="STRING" id="1679170.AC625_13950"/>
<comment type="similarity">
    <text evidence="4">Belongs to the SIMIBI class G3E GTPase family. ZNG1 subfamily.</text>
</comment>
<dbReference type="InterPro" id="IPR003495">
    <property type="entry name" value="CobW/HypB/UreG_nucleotide-bd"/>
</dbReference>
<proteinExistence type="inferred from homology"/>
<dbReference type="GO" id="GO:0000166">
    <property type="term" value="F:nucleotide binding"/>
    <property type="evidence" value="ECO:0007669"/>
    <property type="project" value="UniProtKB-KW"/>
</dbReference>
<dbReference type="InterPro" id="IPR051316">
    <property type="entry name" value="Zinc-reg_GTPase_activator"/>
</dbReference>
<keyword evidence="1" id="KW-0547">Nucleotide-binding</keyword>
<evidence type="ECO:0000256" key="2">
    <source>
        <dbReference type="ARBA" id="ARBA00022801"/>
    </source>
</evidence>
<sequence length="309" mass="35097">MEKMTEVYILGGFLGSGKTTLLKEIIRQENEAGRKAAILLNELGSVSVDTERLGQDVPFKELLGGCICCTIQDKVEVQLHSLLSEHELDAIYIETTGAAHPVEVLDSIMSPLFAKKLKYRGIITVVDLLRYRDRNELSPQLRQLLIEQVQHADFILLNKQDLVSELEAGQLVYSIQAINPEAISLLTTQAKVSLSSLQKMKMKKKNVHSQLDVHSHLHLQAIVHSFKKSIDQTSFEEWLRGLPDTVYRMKGYLSFTNSEQPYLFQYSYGMPIYMNEFIKMPLNLVIIGEDLNEEEILCQLAELEENSVL</sequence>
<dbReference type="GO" id="GO:0016787">
    <property type="term" value="F:hydrolase activity"/>
    <property type="evidence" value="ECO:0007669"/>
    <property type="project" value="UniProtKB-KW"/>
</dbReference>
<evidence type="ECO:0000256" key="1">
    <source>
        <dbReference type="ARBA" id="ARBA00022741"/>
    </source>
</evidence>
<dbReference type="Pfam" id="PF07683">
    <property type="entry name" value="CobW_C"/>
    <property type="match status" value="1"/>
</dbReference>
<keyword evidence="3" id="KW-0143">Chaperone</keyword>
<dbReference type="CDD" id="cd03112">
    <property type="entry name" value="CobW-like"/>
    <property type="match status" value="1"/>
</dbReference>
<dbReference type="EMBL" id="LFZW01000001">
    <property type="protein sequence ID" value="KMY50467.1"/>
    <property type="molecule type" value="Genomic_DNA"/>
</dbReference>
<dbReference type="PANTHER" id="PTHR13748">
    <property type="entry name" value="COBW-RELATED"/>
    <property type="match status" value="1"/>
</dbReference>
<keyword evidence="8" id="KW-1185">Reference proteome</keyword>
<accession>A0A0K9GW43</accession>
<comment type="caution">
    <text evidence="7">The sequence shown here is derived from an EMBL/GenBank/DDBJ whole genome shotgun (WGS) entry which is preliminary data.</text>
</comment>
<dbReference type="SUPFAM" id="SSF90002">
    <property type="entry name" value="Hypothetical protein YjiA, C-terminal domain"/>
    <property type="match status" value="1"/>
</dbReference>
<organism evidence="7 8">
    <name type="scientific">Peribacillus loiseleuriae</name>
    <dbReference type="NCBI Taxonomy" id="1679170"/>
    <lineage>
        <taxon>Bacteria</taxon>
        <taxon>Bacillati</taxon>
        <taxon>Bacillota</taxon>
        <taxon>Bacilli</taxon>
        <taxon>Bacillales</taxon>
        <taxon>Bacillaceae</taxon>
        <taxon>Peribacillus</taxon>
    </lineage>
</organism>
<gene>
    <name evidence="7" type="ORF">AC625_13950</name>
</gene>
<evidence type="ECO:0000256" key="3">
    <source>
        <dbReference type="ARBA" id="ARBA00023186"/>
    </source>
</evidence>
<evidence type="ECO:0000259" key="6">
    <source>
        <dbReference type="SMART" id="SM00833"/>
    </source>
</evidence>
<evidence type="ECO:0000256" key="5">
    <source>
        <dbReference type="ARBA" id="ARBA00049117"/>
    </source>
</evidence>
<dbReference type="InterPro" id="IPR036627">
    <property type="entry name" value="CobW-likC_sf"/>
</dbReference>
<evidence type="ECO:0000313" key="7">
    <source>
        <dbReference type="EMBL" id="KMY50467.1"/>
    </source>
</evidence>
<dbReference type="PANTHER" id="PTHR13748:SF62">
    <property type="entry name" value="COBW DOMAIN-CONTAINING PROTEIN"/>
    <property type="match status" value="1"/>
</dbReference>
<dbReference type="Gene3D" id="3.30.1220.10">
    <property type="entry name" value="CobW-like, C-terminal domain"/>
    <property type="match status" value="1"/>
</dbReference>
<dbReference type="PATRIC" id="fig|1679170.3.peg.3183"/>
<evidence type="ECO:0000313" key="8">
    <source>
        <dbReference type="Proteomes" id="UP000037146"/>
    </source>
</evidence>
<dbReference type="RefSeq" id="WP_049681822.1">
    <property type="nucleotide sequence ID" value="NZ_LFZW01000001.1"/>
</dbReference>
<dbReference type="Gene3D" id="3.40.50.300">
    <property type="entry name" value="P-loop containing nucleotide triphosphate hydrolases"/>
    <property type="match status" value="1"/>
</dbReference>